<evidence type="ECO:0000256" key="5">
    <source>
        <dbReference type="ARBA" id="ARBA00023163"/>
    </source>
</evidence>
<evidence type="ECO:0000256" key="1">
    <source>
        <dbReference type="ARBA" id="ARBA00021390"/>
    </source>
</evidence>
<dbReference type="InterPro" id="IPR014036">
    <property type="entry name" value="DeoR-like_C"/>
</dbReference>
<dbReference type="Pfam" id="PF00455">
    <property type="entry name" value="DeoRC"/>
    <property type="match status" value="1"/>
</dbReference>
<dbReference type="PANTHER" id="PTHR30363">
    <property type="entry name" value="HTH-TYPE TRANSCRIPTIONAL REGULATOR SRLR-RELATED"/>
    <property type="match status" value="1"/>
</dbReference>
<organism evidence="8 9">
    <name type="scientific">Agrococcus jejuensis</name>
    <dbReference type="NCBI Taxonomy" id="399736"/>
    <lineage>
        <taxon>Bacteria</taxon>
        <taxon>Bacillati</taxon>
        <taxon>Actinomycetota</taxon>
        <taxon>Actinomycetes</taxon>
        <taxon>Micrococcales</taxon>
        <taxon>Microbacteriaceae</taxon>
        <taxon>Agrococcus</taxon>
    </lineage>
</organism>
<proteinExistence type="predicted"/>
<evidence type="ECO:0000259" key="7">
    <source>
        <dbReference type="PROSITE" id="PS51000"/>
    </source>
</evidence>
<dbReference type="PRINTS" id="PR00037">
    <property type="entry name" value="HTHLACR"/>
</dbReference>
<dbReference type="SMART" id="SM00420">
    <property type="entry name" value="HTH_DEOR"/>
    <property type="match status" value="1"/>
</dbReference>
<dbReference type="InterPro" id="IPR001034">
    <property type="entry name" value="DeoR_HTH"/>
</dbReference>
<dbReference type="SUPFAM" id="SSF46785">
    <property type="entry name" value="Winged helix' DNA-binding domain"/>
    <property type="match status" value="1"/>
</dbReference>
<dbReference type="OrthoDB" id="7688673at2"/>
<dbReference type="STRING" id="399736.SAMN04489720_0157"/>
<feature type="domain" description="HTH deoR-type" evidence="7">
    <location>
        <begin position="3"/>
        <end position="58"/>
    </location>
</feature>
<protein>
    <recommendedName>
        <fullName evidence="1">Lactose phosphotransferase system repressor</fullName>
    </recommendedName>
</protein>
<evidence type="ECO:0000256" key="6">
    <source>
        <dbReference type="ARBA" id="ARBA00024937"/>
    </source>
</evidence>
<gene>
    <name evidence="8" type="ORF">SAMN04489720_0157</name>
</gene>
<dbReference type="SMART" id="SM01134">
    <property type="entry name" value="DeoRC"/>
    <property type="match status" value="1"/>
</dbReference>
<comment type="function">
    <text evidence="6">Repressor of the lactose catabolism operon. Galactose-6-phosphate is the inducer.</text>
</comment>
<dbReference type="RefSeq" id="WP_092501586.1">
    <property type="nucleotide sequence ID" value="NZ_LT629695.1"/>
</dbReference>
<sequence>MLAVQRRDAIAARIRADGRVLVTELATDLGITQETVRRDLDSLEVAGIARRVHGGAVSAERVSLVESAVDERVGRNPAGKHRIADLAARRLVALGATSLLVDAGTTTAAFAEAIVQQWPQHFGARLVVATHAPAVAAILSRHPAIEVHVIGGRLRQLTGASVGAQTLLAIQSMSPDVVVLGTNGLDASGLTTPDPEEAAVKAAIVASGRRVACLADGSKVGASTLCRFAELSAVDVVVTDAEPDAETAAALEAAGTEVHVA</sequence>
<keyword evidence="3" id="KW-0805">Transcription regulation</keyword>
<keyword evidence="2" id="KW-0678">Repressor</keyword>
<keyword evidence="9" id="KW-1185">Reference proteome</keyword>
<dbReference type="GO" id="GO:0003677">
    <property type="term" value="F:DNA binding"/>
    <property type="evidence" value="ECO:0007669"/>
    <property type="project" value="UniProtKB-KW"/>
</dbReference>
<evidence type="ECO:0000313" key="8">
    <source>
        <dbReference type="EMBL" id="SDH13387.1"/>
    </source>
</evidence>
<dbReference type="InterPro" id="IPR036390">
    <property type="entry name" value="WH_DNA-bd_sf"/>
</dbReference>
<dbReference type="Gene3D" id="3.40.50.1360">
    <property type="match status" value="1"/>
</dbReference>
<dbReference type="EMBL" id="LT629695">
    <property type="protein sequence ID" value="SDH13387.1"/>
    <property type="molecule type" value="Genomic_DNA"/>
</dbReference>
<name>A0A1G7ZXR2_9MICO</name>
<dbReference type="GO" id="GO:0003700">
    <property type="term" value="F:DNA-binding transcription factor activity"/>
    <property type="evidence" value="ECO:0007669"/>
    <property type="project" value="InterPro"/>
</dbReference>
<dbReference type="PANTHER" id="PTHR30363:SF4">
    <property type="entry name" value="GLYCEROL-3-PHOSPHATE REGULON REPRESSOR"/>
    <property type="match status" value="1"/>
</dbReference>
<keyword evidence="4" id="KW-0238">DNA-binding</keyword>
<dbReference type="InterPro" id="IPR050313">
    <property type="entry name" value="Carb_Metab_HTH_regulators"/>
</dbReference>
<reference evidence="9" key="1">
    <citation type="submission" date="2016-10" db="EMBL/GenBank/DDBJ databases">
        <authorList>
            <person name="Varghese N."/>
            <person name="Submissions S."/>
        </authorList>
    </citation>
    <scope>NUCLEOTIDE SEQUENCE [LARGE SCALE GENOMIC DNA]</scope>
    <source>
        <strain evidence="9">DSM 22002</strain>
    </source>
</reference>
<dbReference type="PROSITE" id="PS51000">
    <property type="entry name" value="HTH_DEOR_2"/>
    <property type="match status" value="1"/>
</dbReference>
<dbReference type="InterPro" id="IPR018356">
    <property type="entry name" value="Tscrpt_reg_HTH_DeoR_CS"/>
</dbReference>
<dbReference type="SUPFAM" id="SSF100950">
    <property type="entry name" value="NagB/RpiA/CoA transferase-like"/>
    <property type="match status" value="1"/>
</dbReference>
<dbReference type="Pfam" id="PF08220">
    <property type="entry name" value="HTH_DeoR"/>
    <property type="match status" value="1"/>
</dbReference>
<accession>A0A1G7ZXR2</accession>
<dbReference type="AlphaFoldDB" id="A0A1G7ZXR2"/>
<dbReference type="Proteomes" id="UP000198822">
    <property type="component" value="Chromosome I"/>
</dbReference>
<keyword evidence="5" id="KW-0804">Transcription</keyword>
<evidence type="ECO:0000256" key="3">
    <source>
        <dbReference type="ARBA" id="ARBA00023015"/>
    </source>
</evidence>
<dbReference type="InterPro" id="IPR037171">
    <property type="entry name" value="NagB/RpiA_transferase-like"/>
</dbReference>
<evidence type="ECO:0000256" key="2">
    <source>
        <dbReference type="ARBA" id="ARBA00022491"/>
    </source>
</evidence>
<evidence type="ECO:0000256" key="4">
    <source>
        <dbReference type="ARBA" id="ARBA00023125"/>
    </source>
</evidence>
<dbReference type="PROSITE" id="PS00894">
    <property type="entry name" value="HTH_DEOR_1"/>
    <property type="match status" value="1"/>
</dbReference>
<evidence type="ECO:0000313" key="9">
    <source>
        <dbReference type="Proteomes" id="UP000198822"/>
    </source>
</evidence>